<dbReference type="EMBL" id="VWRN01000045">
    <property type="protein sequence ID" value="KAA6120801.1"/>
    <property type="molecule type" value="Genomic_DNA"/>
</dbReference>
<organism evidence="3 4">
    <name type="scientific">Cupriavidus cauae</name>
    <dbReference type="NCBI Taxonomy" id="2608999"/>
    <lineage>
        <taxon>Bacteria</taxon>
        <taxon>Pseudomonadati</taxon>
        <taxon>Pseudomonadota</taxon>
        <taxon>Betaproteobacteria</taxon>
        <taxon>Burkholderiales</taxon>
        <taxon>Burkholderiaceae</taxon>
        <taxon>Cupriavidus</taxon>
    </lineage>
</organism>
<keyword evidence="1" id="KW-0175">Coiled coil</keyword>
<sequence>MATQAKVPGPSRRPSWRLAQRPSRRTMLVSLSIAGAMLAGYGGYRWWQHRQHTVTSDNAYVRADVTAVAPRVAGYVRAVAVDDNQPVRAGDVLFRIDDADYLARVGQADADVRARRAALATLERQHRLQQAQIRQAQAALRIRQSATHRAALDHRRHAQLLEVHASSRQAYELARAEAEQAAAAEQGALAHLDAERRRLDVIAAQVDEARAAEASALARLQLARIDLGNTVVRAPVDGVVGNRQIRVGRYVQPGTTALALVPVEASWVVANLKETELHRVRVGSPVRIELDSYPGVPIDGTVVSVSPGSGAQFALLPPDNATGNFTKIVQHVPVKIVPARGGPLHGKLVPGLSAVVSIDTRSGAAARAAPAAPAAPVARQAAQRLSQQLAQAR</sequence>
<dbReference type="GO" id="GO:0055085">
    <property type="term" value="P:transmembrane transport"/>
    <property type="evidence" value="ECO:0007669"/>
    <property type="project" value="InterPro"/>
</dbReference>
<gene>
    <name evidence="3" type="ORF">F1599_16675</name>
</gene>
<dbReference type="Gene3D" id="2.40.30.170">
    <property type="match status" value="1"/>
</dbReference>
<dbReference type="SUPFAM" id="SSF111369">
    <property type="entry name" value="HlyD-like secretion proteins"/>
    <property type="match status" value="2"/>
</dbReference>
<feature type="domain" description="Multidrug resistance protein MdtA-like barrel-sandwich hybrid" evidence="2">
    <location>
        <begin position="67"/>
        <end position="261"/>
    </location>
</feature>
<dbReference type="Proteomes" id="UP000324324">
    <property type="component" value="Unassembled WGS sequence"/>
</dbReference>
<dbReference type="InterPro" id="IPR058625">
    <property type="entry name" value="MdtA-like_BSH"/>
</dbReference>
<evidence type="ECO:0000313" key="4">
    <source>
        <dbReference type="Proteomes" id="UP000324324"/>
    </source>
</evidence>
<dbReference type="Gene3D" id="2.40.50.100">
    <property type="match status" value="1"/>
</dbReference>
<dbReference type="PANTHER" id="PTHR30386:SF24">
    <property type="entry name" value="MULTIDRUG RESISTANCE EFFLUX PUMP"/>
    <property type="match status" value="1"/>
</dbReference>
<accession>A0A5M8AEX3</accession>
<dbReference type="PANTHER" id="PTHR30386">
    <property type="entry name" value="MEMBRANE FUSION SUBUNIT OF EMRAB-TOLC MULTIDRUG EFFLUX PUMP"/>
    <property type="match status" value="1"/>
</dbReference>
<comment type="caution">
    <text evidence="3">The sequence shown here is derived from an EMBL/GenBank/DDBJ whole genome shotgun (WGS) entry which is preliminary data.</text>
</comment>
<evidence type="ECO:0000256" key="1">
    <source>
        <dbReference type="SAM" id="Coils"/>
    </source>
</evidence>
<dbReference type="InterPro" id="IPR050739">
    <property type="entry name" value="MFP"/>
</dbReference>
<dbReference type="Pfam" id="PF25917">
    <property type="entry name" value="BSH_RND"/>
    <property type="match status" value="1"/>
</dbReference>
<evidence type="ECO:0000313" key="3">
    <source>
        <dbReference type="EMBL" id="KAA6120801.1"/>
    </source>
</evidence>
<evidence type="ECO:0000259" key="2">
    <source>
        <dbReference type="Pfam" id="PF25917"/>
    </source>
</evidence>
<name>A0A5M8AEX3_9BURK</name>
<dbReference type="Gene3D" id="1.10.287.470">
    <property type="entry name" value="Helix hairpin bin"/>
    <property type="match status" value="1"/>
</dbReference>
<reference evidence="3 4" key="1">
    <citation type="submission" date="2019-09" db="EMBL/GenBank/DDBJ databases">
        <title>Isolation of a novel species in the genus Cupriavidus from patients with sepsis using whole genome sequencing.</title>
        <authorList>
            <person name="Kweon O.J."/>
            <person name="Lee M.-K."/>
        </authorList>
    </citation>
    <scope>NUCLEOTIDE SEQUENCE [LARGE SCALE GENOMIC DNA]</scope>
    <source>
        <strain evidence="3 4">MKL-01</strain>
    </source>
</reference>
<protein>
    <submittedName>
        <fullName evidence="3">HlyD family secretion protein</fullName>
    </submittedName>
</protein>
<proteinExistence type="predicted"/>
<keyword evidence="4" id="KW-1185">Reference proteome</keyword>
<dbReference type="AlphaFoldDB" id="A0A5M8AEX3"/>
<feature type="coiled-coil region" evidence="1">
    <location>
        <begin position="175"/>
        <end position="212"/>
    </location>
</feature>